<keyword evidence="2" id="KW-0808">Transferase</keyword>
<protein>
    <submittedName>
        <fullName evidence="2">Phosphotransferase</fullName>
    </submittedName>
</protein>
<dbReference type="InterPro" id="IPR011009">
    <property type="entry name" value="Kinase-like_dom_sf"/>
</dbReference>
<dbReference type="Proteomes" id="UP000476064">
    <property type="component" value="Chromosome"/>
</dbReference>
<name>A0A6C0G197_9BACL</name>
<organism evidence="2 3">
    <name type="scientific">Paenibacillus lycopersici</name>
    <dbReference type="NCBI Taxonomy" id="2704462"/>
    <lineage>
        <taxon>Bacteria</taxon>
        <taxon>Bacillati</taxon>
        <taxon>Bacillota</taxon>
        <taxon>Bacilli</taxon>
        <taxon>Bacillales</taxon>
        <taxon>Paenibacillaceae</taxon>
        <taxon>Paenibacillus</taxon>
    </lineage>
</organism>
<evidence type="ECO:0000259" key="1">
    <source>
        <dbReference type="Pfam" id="PF01636"/>
    </source>
</evidence>
<dbReference type="AlphaFoldDB" id="A0A6C0G197"/>
<dbReference type="GO" id="GO:0016740">
    <property type="term" value="F:transferase activity"/>
    <property type="evidence" value="ECO:0007669"/>
    <property type="project" value="UniProtKB-KW"/>
</dbReference>
<dbReference type="SUPFAM" id="SSF56112">
    <property type="entry name" value="Protein kinase-like (PK-like)"/>
    <property type="match status" value="1"/>
</dbReference>
<gene>
    <name evidence="2" type="ORF">GXP70_26815</name>
</gene>
<dbReference type="RefSeq" id="WP_162359648.1">
    <property type="nucleotide sequence ID" value="NZ_CP048209.1"/>
</dbReference>
<keyword evidence="3" id="KW-1185">Reference proteome</keyword>
<proteinExistence type="predicted"/>
<feature type="domain" description="Aminoglycoside phosphotransferase" evidence="1">
    <location>
        <begin position="83"/>
        <end position="248"/>
    </location>
</feature>
<reference evidence="2 3" key="1">
    <citation type="submission" date="2020-01" db="EMBL/GenBank/DDBJ databases">
        <title>Paenibacillus sp. nov., isolated from tomato rhizosphere.</title>
        <authorList>
            <person name="Weon H.-Y."/>
            <person name="Lee S.A."/>
        </authorList>
    </citation>
    <scope>NUCLEOTIDE SEQUENCE [LARGE SCALE GENOMIC DNA]</scope>
    <source>
        <strain evidence="2 3">12200R-189</strain>
    </source>
</reference>
<dbReference type="Pfam" id="PF01636">
    <property type="entry name" value="APH"/>
    <property type="match status" value="1"/>
</dbReference>
<sequence>MHLHPHFELSLHDDGELADILGSPVTERASIHEWPLSCVQRIRTADGRSYIYKVQAPPTLEAEFYARARSPLLAEASAIEVKGRPPALLMADIEAPRLSELRPRKAEAAAIADELLAGIAAIEGELPAMADLRTEERFAAYIGAALDDVQASIDDGSFVKTGEAMLGRLRQWSGSAAIREAFRTPSGYVHADLKADNVLAAPGGYIILDWQRPILAPVALDRAALLLSLGVEPSGLVEPGILQLYHFLHLAWFAQAGRRWFPQGKPWFDGIIAGIAGELERLQQAD</sequence>
<evidence type="ECO:0000313" key="2">
    <source>
        <dbReference type="EMBL" id="QHT63218.1"/>
    </source>
</evidence>
<accession>A0A6C0G197</accession>
<dbReference type="Gene3D" id="3.90.1200.10">
    <property type="match status" value="1"/>
</dbReference>
<evidence type="ECO:0000313" key="3">
    <source>
        <dbReference type="Proteomes" id="UP000476064"/>
    </source>
</evidence>
<dbReference type="KEGG" id="plyc:GXP70_26815"/>
<dbReference type="EMBL" id="CP048209">
    <property type="protein sequence ID" value="QHT63218.1"/>
    <property type="molecule type" value="Genomic_DNA"/>
</dbReference>
<dbReference type="InterPro" id="IPR002575">
    <property type="entry name" value="Aminoglycoside_PTrfase"/>
</dbReference>